<reference evidence="2 3" key="1">
    <citation type="submission" date="2020-08" db="EMBL/GenBank/DDBJ databases">
        <title>Genomic Encyclopedia of Type Strains, Phase IV (KMG-IV): sequencing the most valuable type-strain genomes for metagenomic binning, comparative biology and taxonomic classification.</title>
        <authorList>
            <person name="Goeker M."/>
        </authorList>
    </citation>
    <scope>NUCLEOTIDE SEQUENCE [LARGE SCALE GENOMIC DNA]</scope>
    <source>
        <strain evidence="2 3">DSM 29007</strain>
    </source>
</reference>
<proteinExistence type="predicted"/>
<dbReference type="Proteomes" id="UP000582837">
    <property type="component" value="Unassembled WGS sequence"/>
</dbReference>
<gene>
    <name evidence="2" type="ORF">HNQ61_001543</name>
</gene>
<feature type="transmembrane region" description="Helical" evidence="1">
    <location>
        <begin position="57"/>
        <end position="86"/>
    </location>
</feature>
<feature type="transmembrane region" description="Helical" evidence="1">
    <location>
        <begin position="106"/>
        <end position="122"/>
    </location>
</feature>
<keyword evidence="1" id="KW-1133">Transmembrane helix</keyword>
<comment type="caution">
    <text evidence="2">The sequence shown here is derived from an EMBL/GenBank/DDBJ whole genome shotgun (WGS) entry which is preliminary data.</text>
</comment>
<feature type="transmembrane region" description="Helical" evidence="1">
    <location>
        <begin position="12"/>
        <end position="36"/>
    </location>
</feature>
<sequence length="368" mass="39823">MQDWLEPLAGGIVLAITLLDVFLTVLYARAGTGLLAPRLARGVWRVFRGLSGGGRHARILTYCGPAQLVVLVLMWGVLLALGAGLVIHPALGSGVKSSSGATETDFITALFVGGSSMSIVGASDYGPTTPGYKLLFLFNSLVGMSVTSLTLTYLMQVYTALRSRNTLGLMVHAQSGETGDAAELIARWGPEGRFDGGYNNLSTLAGQMAAIKETHHFYPVLFYFRFEESFYAASRMLLVTLDAAALIRTALDPRELGWLQKSAGLDELERSSALLLRTLSQNFPVHHGPSADREQSRERGRLRYERALLRLREADIPTRQDAEAGAREYVELRAKWEPDIAAVAPALGYRMEEVDTAGYGGASRAPGG</sequence>
<accession>A0A841GXC4</accession>
<evidence type="ECO:0000313" key="3">
    <source>
        <dbReference type="Proteomes" id="UP000582837"/>
    </source>
</evidence>
<keyword evidence="3" id="KW-1185">Reference proteome</keyword>
<evidence type="ECO:0000256" key="1">
    <source>
        <dbReference type="SAM" id="Phobius"/>
    </source>
</evidence>
<name>A0A841GXC4_9BACT</name>
<dbReference type="AlphaFoldDB" id="A0A841GXC4"/>
<dbReference type="RefSeq" id="WP_170039498.1">
    <property type="nucleotide sequence ID" value="NZ_JABDTL010000002.1"/>
</dbReference>
<dbReference type="EMBL" id="JACHIA010000003">
    <property type="protein sequence ID" value="MBB6069926.1"/>
    <property type="molecule type" value="Genomic_DNA"/>
</dbReference>
<evidence type="ECO:0000313" key="2">
    <source>
        <dbReference type="EMBL" id="MBB6069926.1"/>
    </source>
</evidence>
<dbReference type="SUPFAM" id="SSF81324">
    <property type="entry name" value="Voltage-gated potassium channels"/>
    <property type="match status" value="1"/>
</dbReference>
<evidence type="ECO:0008006" key="4">
    <source>
        <dbReference type="Google" id="ProtNLM"/>
    </source>
</evidence>
<organism evidence="2 3">
    <name type="scientific">Longimicrobium terrae</name>
    <dbReference type="NCBI Taxonomy" id="1639882"/>
    <lineage>
        <taxon>Bacteria</taxon>
        <taxon>Pseudomonadati</taxon>
        <taxon>Gemmatimonadota</taxon>
        <taxon>Longimicrobiia</taxon>
        <taxon>Longimicrobiales</taxon>
        <taxon>Longimicrobiaceae</taxon>
        <taxon>Longimicrobium</taxon>
    </lineage>
</organism>
<dbReference type="Gene3D" id="1.10.287.70">
    <property type="match status" value="1"/>
</dbReference>
<protein>
    <recommendedName>
        <fullName evidence="4">Two pore domain potassium channel family protein</fullName>
    </recommendedName>
</protein>
<keyword evidence="1" id="KW-0472">Membrane</keyword>
<keyword evidence="1" id="KW-0812">Transmembrane</keyword>
<feature type="transmembrane region" description="Helical" evidence="1">
    <location>
        <begin position="134"/>
        <end position="155"/>
    </location>
</feature>